<name>A0A1F8B8L9_9BACT</name>
<evidence type="ECO:0000256" key="5">
    <source>
        <dbReference type="ARBA" id="ARBA00022975"/>
    </source>
</evidence>
<dbReference type="GO" id="GO:0004590">
    <property type="term" value="F:orotidine-5'-phosphate decarboxylase activity"/>
    <property type="evidence" value="ECO:0007669"/>
    <property type="project" value="TreeGrafter"/>
</dbReference>
<dbReference type="InterPro" id="IPR029057">
    <property type="entry name" value="PRTase-like"/>
</dbReference>
<gene>
    <name evidence="6" type="primary">pyrE</name>
    <name evidence="7" type="ORF">A3A75_04020</name>
</gene>
<organism evidence="7 8">
    <name type="scientific">Candidatus Woesebacteria bacterium RIFCSPLOWO2_01_FULL_39_10</name>
    <dbReference type="NCBI Taxonomy" id="1802516"/>
    <lineage>
        <taxon>Bacteria</taxon>
        <taxon>Candidatus Woeseibacteriota</taxon>
    </lineage>
</organism>
<comment type="caution">
    <text evidence="7">The sequence shown here is derived from an EMBL/GenBank/DDBJ whole genome shotgun (WGS) entry which is preliminary data.</text>
</comment>
<keyword evidence="4 6" id="KW-0808">Transferase</keyword>
<dbReference type="UniPathway" id="UPA00070">
    <property type="reaction ID" value="UER00119"/>
</dbReference>
<comment type="function">
    <text evidence="6">Catalyzes the transfer of a ribosyl phosphate group from 5-phosphoribose 1-diphosphate to orotate, leading to the formation of orotidine monophosphate (OMP).</text>
</comment>
<dbReference type="EMBL" id="MGHC01000007">
    <property type="protein sequence ID" value="OGM60382.1"/>
    <property type="molecule type" value="Genomic_DNA"/>
</dbReference>
<evidence type="ECO:0000256" key="6">
    <source>
        <dbReference type="HAMAP-Rule" id="MF_01208"/>
    </source>
</evidence>
<comment type="pathway">
    <text evidence="1 6">Pyrimidine metabolism; UMP biosynthesis via de novo pathway; UMP from orotate: step 1/2.</text>
</comment>
<comment type="catalytic activity">
    <reaction evidence="6">
        <text>orotidine 5'-phosphate + diphosphate = orotate + 5-phospho-alpha-D-ribose 1-diphosphate</text>
        <dbReference type="Rhea" id="RHEA:10380"/>
        <dbReference type="ChEBI" id="CHEBI:30839"/>
        <dbReference type="ChEBI" id="CHEBI:33019"/>
        <dbReference type="ChEBI" id="CHEBI:57538"/>
        <dbReference type="ChEBI" id="CHEBI:58017"/>
        <dbReference type="EC" id="2.4.2.10"/>
    </reaction>
</comment>
<proteinExistence type="inferred from homology"/>
<dbReference type="AlphaFoldDB" id="A0A1F8B8L9"/>
<dbReference type="InterPro" id="IPR000836">
    <property type="entry name" value="PRTase_dom"/>
</dbReference>
<accession>A0A1F8B8L9</accession>
<feature type="binding site" description="in other chain" evidence="6">
    <location>
        <position position="42"/>
    </location>
    <ligand>
        <name>5-phospho-alpha-D-ribose 1-diphosphate</name>
        <dbReference type="ChEBI" id="CHEBI:58017"/>
        <note>ligand shared between dimeric partners</note>
    </ligand>
</feature>
<dbReference type="PANTHER" id="PTHR19278:SF9">
    <property type="entry name" value="URIDINE 5'-MONOPHOSPHATE SYNTHASE"/>
    <property type="match status" value="1"/>
</dbReference>
<comment type="subunit">
    <text evidence="6">Homodimer.</text>
</comment>
<dbReference type="PANTHER" id="PTHR19278">
    <property type="entry name" value="OROTATE PHOSPHORIBOSYLTRANSFERASE"/>
    <property type="match status" value="1"/>
</dbReference>
<dbReference type="GO" id="GO:0004588">
    <property type="term" value="F:orotate phosphoribosyltransferase activity"/>
    <property type="evidence" value="ECO:0007669"/>
    <property type="project" value="UniProtKB-UniRule"/>
</dbReference>
<dbReference type="HAMAP" id="MF_01208">
    <property type="entry name" value="PyrE"/>
    <property type="match status" value="1"/>
</dbReference>
<evidence type="ECO:0000256" key="2">
    <source>
        <dbReference type="ARBA" id="ARBA00011971"/>
    </source>
</evidence>
<dbReference type="Gene3D" id="3.40.50.2020">
    <property type="match status" value="1"/>
</dbReference>
<protein>
    <recommendedName>
        <fullName evidence="2 6">Orotate phosphoribosyltransferase</fullName>
        <shortName evidence="6">OPRT</shortName>
        <shortName evidence="6">OPRTase</shortName>
        <ecNumber evidence="2 6">2.4.2.10</ecNumber>
    </recommendedName>
</protein>
<comment type="similarity">
    <text evidence="6">Belongs to the purine/pyrimidine phosphoribosyltransferase family. PyrE subfamily.</text>
</comment>
<dbReference type="EC" id="2.4.2.10" evidence="2 6"/>
<feature type="binding site" evidence="6">
    <location>
        <position position="108"/>
    </location>
    <ligand>
        <name>5-phospho-alpha-D-ribose 1-diphosphate</name>
        <dbReference type="ChEBI" id="CHEBI:58017"/>
        <note>ligand shared between dimeric partners</note>
    </ligand>
</feature>
<dbReference type="CDD" id="cd06223">
    <property type="entry name" value="PRTases_typeI"/>
    <property type="match status" value="1"/>
</dbReference>
<keyword evidence="5 6" id="KW-0665">Pyrimidine biosynthesis</keyword>
<comment type="cofactor">
    <cofactor evidence="6">
        <name>Mg(2+)</name>
        <dbReference type="ChEBI" id="CHEBI:18420"/>
    </cofactor>
</comment>
<dbReference type="GO" id="GO:0019856">
    <property type="term" value="P:pyrimidine nucleobase biosynthetic process"/>
    <property type="evidence" value="ECO:0007669"/>
    <property type="project" value="TreeGrafter"/>
</dbReference>
<sequence>MKDVIITPEHPEGLSQTQEKLTLNLYDTGEVLFNFKDGFRLKSSLVSPLYIDLRRLQFFPDAMDDTVSALVEQARGLEYDRVAGVPQAAIPTATLFANRLRKPQITPRMEAKSHGLTRPIDGVYFPGETALVIDDLVTTGGSKFEVINVLRENGLVVRDVVVVFDRQQGAEQMMLDRGLALHSALKIKPTLEFYSRLGRISQDELTRVTNYLANPLLK</sequence>
<feature type="binding site" evidence="6">
    <location>
        <position position="114"/>
    </location>
    <ligand>
        <name>5-phospho-alpha-D-ribose 1-diphosphate</name>
        <dbReference type="ChEBI" id="CHEBI:58017"/>
        <note>ligand shared between dimeric partners</note>
    </ligand>
</feature>
<evidence type="ECO:0000256" key="3">
    <source>
        <dbReference type="ARBA" id="ARBA00022676"/>
    </source>
</evidence>
<dbReference type="SUPFAM" id="SSF53271">
    <property type="entry name" value="PRTase-like"/>
    <property type="match status" value="1"/>
</dbReference>
<feature type="binding site" description="in other chain" evidence="6">
    <location>
        <begin position="134"/>
        <end position="142"/>
    </location>
    <ligand>
        <name>5-phospho-alpha-D-ribose 1-diphosphate</name>
        <dbReference type="ChEBI" id="CHEBI:58017"/>
        <note>ligand shared between dimeric partners</note>
    </ligand>
</feature>
<dbReference type="GO" id="GO:0044205">
    <property type="term" value="P:'de novo' UMP biosynthetic process"/>
    <property type="evidence" value="ECO:0007669"/>
    <property type="project" value="UniProtKB-UniRule"/>
</dbReference>
<evidence type="ECO:0000313" key="8">
    <source>
        <dbReference type="Proteomes" id="UP000179018"/>
    </source>
</evidence>
<feature type="binding site" evidence="6">
    <location>
        <position position="166"/>
    </location>
    <ligand>
        <name>orotate</name>
        <dbReference type="ChEBI" id="CHEBI:30839"/>
    </ligand>
</feature>
<feature type="binding site" evidence="6">
    <location>
        <position position="138"/>
    </location>
    <ligand>
        <name>orotate</name>
        <dbReference type="ChEBI" id="CHEBI:30839"/>
    </ligand>
</feature>
<comment type="caution">
    <text evidence="6">Lacks conserved residue(s) required for the propagation of feature annotation.</text>
</comment>
<evidence type="ECO:0000256" key="1">
    <source>
        <dbReference type="ARBA" id="ARBA00004889"/>
    </source>
</evidence>
<dbReference type="Proteomes" id="UP000179018">
    <property type="component" value="Unassembled WGS sequence"/>
</dbReference>
<keyword evidence="3 6" id="KW-0328">Glycosyltransferase</keyword>
<evidence type="ECO:0000313" key="7">
    <source>
        <dbReference type="EMBL" id="OGM60382.1"/>
    </source>
</evidence>
<dbReference type="STRING" id="1802516.A3A75_04020"/>
<feature type="binding site" evidence="6">
    <location>
        <position position="112"/>
    </location>
    <ligand>
        <name>5-phospho-alpha-D-ribose 1-diphosphate</name>
        <dbReference type="ChEBI" id="CHEBI:58017"/>
        <note>ligand shared between dimeric partners</note>
    </ligand>
</feature>
<evidence type="ECO:0000256" key="4">
    <source>
        <dbReference type="ARBA" id="ARBA00022679"/>
    </source>
</evidence>
<reference evidence="7 8" key="1">
    <citation type="journal article" date="2016" name="Nat. Commun.">
        <title>Thousands of microbial genomes shed light on interconnected biogeochemical processes in an aquifer system.</title>
        <authorList>
            <person name="Anantharaman K."/>
            <person name="Brown C.T."/>
            <person name="Hug L.A."/>
            <person name="Sharon I."/>
            <person name="Castelle C.J."/>
            <person name="Probst A.J."/>
            <person name="Thomas B.C."/>
            <person name="Singh A."/>
            <person name="Wilkins M.J."/>
            <person name="Karaoz U."/>
            <person name="Brodie E.L."/>
            <person name="Williams K.H."/>
            <person name="Hubbard S.S."/>
            <person name="Banfield J.F."/>
        </authorList>
    </citation>
    <scope>NUCLEOTIDE SEQUENCE [LARGE SCALE GENOMIC DNA]</scope>
</reference>
<dbReference type="GO" id="GO:0000287">
    <property type="term" value="F:magnesium ion binding"/>
    <property type="evidence" value="ECO:0007669"/>
    <property type="project" value="UniProtKB-UniRule"/>
</dbReference>
<keyword evidence="6" id="KW-0460">Magnesium</keyword>
<dbReference type="InterPro" id="IPR023031">
    <property type="entry name" value="OPRT"/>
</dbReference>